<gene>
    <name evidence="2" type="ORF">R0135_04720</name>
</gene>
<evidence type="ECO:0008006" key="4">
    <source>
        <dbReference type="Google" id="ProtNLM"/>
    </source>
</evidence>
<keyword evidence="1" id="KW-0732">Signal</keyword>
<evidence type="ECO:0000313" key="2">
    <source>
        <dbReference type="EMBL" id="WOJ94467.1"/>
    </source>
</evidence>
<evidence type="ECO:0000256" key="1">
    <source>
        <dbReference type="SAM" id="SignalP"/>
    </source>
</evidence>
<feature type="chain" id="PRO_5045820025" description="MetA-pathway of phenol degradation" evidence="1">
    <location>
        <begin position="28"/>
        <end position="265"/>
    </location>
</feature>
<keyword evidence="3" id="KW-1185">Reference proteome</keyword>
<organism evidence="2 3">
    <name type="scientific">Congregibacter variabilis</name>
    <dbReference type="NCBI Taxonomy" id="3081200"/>
    <lineage>
        <taxon>Bacteria</taxon>
        <taxon>Pseudomonadati</taxon>
        <taxon>Pseudomonadota</taxon>
        <taxon>Gammaproteobacteria</taxon>
        <taxon>Cellvibrionales</taxon>
        <taxon>Halieaceae</taxon>
        <taxon>Congregibacter</taxon>
    </lineage>
</organism>
<proteinExistence type="predicted"/>
<accession>A0ABZ0I4P4</accession>
<name>A0ABZ0I4P4_9GAMM</name>
<evidence type="ECO:0000313" key="3">
    <source>
        <dbReference type="Proteomes" id="UP001626537"/>
    </source>
</evidence>
<dbReference type="RefSeq" id="WP_407349103.1">
    <property type="nucleotide sequence ID" value="NZ_CP136864.1"/>
</dbReference>
<reference evidence="2 3" key="1">
    <citation type="submission" date="2023-10" db="EMBL/GenBank/DDBJ databases">
        <title>Two novel species belonging to the OM43/NOR5 clade.</title>
        <authorList>
            <person name="Park M."/>
        </authorList>
    </citation>
    <scope>NUCLEOTIDE SEQUENCE [LARGE SCALE GENOMIC DNA]</scope>
    <source>
        <strain evidence="2 3">IMCC43200</strain>
    </source>
</reference>
<sequence length="265" mass="29053">MSGAAQLKTGVCLFLICLAQVSPEASAQSPITIEQLLAKPSTWQISSSLDYRSAMSEPTLLERQGSWLVGLRYGLSQRLELNARLQEQQFSQSGADQKIREKSHRLSVGSNWLIKRESTLPAVLLEARAIISSSSENGRRTLPGGQIAITTYKGIDPLVLSLSISMSFQRDYRLHRLEIDPGSSWRVEPGVNFAVNPRVTLFGGAAFERRTATDLGSGVVLPTSERLGIHGGMALSVARQHSIFVSVDLGTDRSGGMTLQWFYEF</sequence>
<dbReference type="EMBL" id="CP136864">
    <property type="protein sequence ID" value="WOJ94467.1"/>
    <property type="molecule type" value="Genomic_DNA"/>
</dbReference>
<protein>
    <recommendedName>
        <fullName evidence="4">MetA-pathway of phenol degradation</fullName>
    </recommendedName>
</protein>
<dbReference type="Proteomes" id="UP001626537">
    <property type="component" value="Chromosome"/>
</dbReference>
<feature type="signal peptide" evidence="1">
    <location>
        <begin position="1"/>
        <end position="27"/>
    </location>
</feature>